<sequence>MRTDIEKQFFKAYQSEGVVPDCIAMIRERYDLGIFQGDWKCWYQNILYQEIKEAVEAFDNSIIACLGSSLILDSPLIDEIRDNLSECRTMQEKERYIHSLIVPFKELSELLYPHLATKKRRDEELKVSKKAMDFWKQNSERQEAQGKLEAIERLISCKIEQQKGIESISNLYFEAMNDPKNDVGEVLGFFGGMKCNFAGKLDALCLVNKIDLIKLQRKCGVYLIQYRNMEVLGTYIGSTELAQKYINELPKEEPEMETIKGNPIEENKTVLQTSQVIQPVVPIQQSDSVKPQQYKPNTQKVTDVYNFCIDTKVIGNDITEIDFINYVANANFKEIYANAEKHEGKIKVLYIIYVLKGCVDNKDWYRKTAHSVGTESGKCSGANVPYECIIAKTKCNIFSKRNVRF</sequence>
<proteinExistence type="predicted"/>
<dbReference type="EMBL" id="SNRY01002557">
    <property type="protein sequence ID" value="KAA6324515.1"/>
    <property type="molecule type" value="Genomic_DNA"/>
</dbReference>
<accession>A0A5J4QT31</accession>
<evidence type="ECO:0000313" key="1">
    <source>
        <dbReference type="EMBL" id="KAA6324515.1"/>
    </source>
</evidence>
<gene>
    <name evidence="1" type="ORF">EZS27_026162</name>
</gene>
<reference evidence="1" key="1">
    <citation type="submission" date="2019-03" db="EMBL/GenBank/DDBJ databases">
        <title>Single cell metagenomics reveals metabolic interactions within the superorganism composed of flagellate Streblomastix strix and complex community of Bacteroidetes bacteria on its surface.</title>
        <authorList>
            <person name="Treitli S.C."/>
            <person name="Kolisko M."/>
            <person name="Husnik F."/>
            <person name="Keeling P."/>
            <person name="Hampl V."/>
        </authorList>
    </citation>
    <scope>NUCLEOTIDE SEQUENCE</scope>
    <source>
        <strain evidence="1">STM</strain>
    </source>
</reference>
<organism evidence="1">
    <name type="scientific">termite gut metagenome</name>
    <dbReference type="NCBI Taxonomy" id="433724"/>
    <lineage>
        <taxon>unclassified sequences</taxon>
        <taxon>metagenomes</taxon>
        <taxon>organismal metagenomes</taxon>
    </lineage>
</organism>
<protein>
    <submittedName>
        <fullName evidence="1">Uncharacterized protein</fullName>
    </submittedName>
</protein>
<comment type="caution">
    <text evidence="1">The sequence shown here is derived from an EMBL/GenBank/DDBJ whole genome shotgun (WGS) entry which is preliminary data.</text>
</comment>
<name>A0A5J4QT31_9ZZZZ</name>
<dbReference type="AlphaFoldDB" id="A0A5J4QT31"/>